<sequence length="127" mass="13706">MNFTLFITALFALLFPLSVLSAPVLVSRDVYAPPVTLPGTGSVWTVGSKQTVTWDASSPPTQITNPTGSIRLRKANKTMSTDLVKGFSILDGKVELTVPDVEPGNDYRIVLFGDSGNWGETFTITQN</sequence>
<gene>
    <name evidence="4" type="ORF">ARMOST_07525</name>
</gene>
<dbReference type="OrthoDB" id="2317741at2759"/>
<dbReference type="InterPro" id="IPR018466">
    <property type="entry name" value="Kre9/Knh1-like_N"/>
</dbReference>
<evidence type="ECO:0000256" key="1">
    <source>
        <dbReference type="ARBA" id="ARBA00022729"/>
    </source>
</evidence>
<dbReference type="STRING" id="47428.A0A284R628"/>
<feature type="domain" description="Yeast cell wall synthesis Kre9/Knh1-like N-terminal" evidence="3">
    <location>
        <begin position="38"/>
        <end position="124"/>
    </location>
</feature>
<proteinExistence type="predicted"/>
<dbReference type="EMBL" id="FUEG01000004">
    <property type="protein sequence ID" value="SJL04165.1"/>
    <property type="molecule type" value="Genomic_DNA"/>
</dbReference>
<dbReference type="OMA" id="WGETFTI"/>
<evidence type="ECO:0000259" key="3">
    <source>
        <dbReference type="Pfam" id="PF10342"/>
    </source>
</evidence>
<dbReference type="AlphaFoldDB" id="A0A284R628"/>
<protein>
    <recommendedName>
        <fullName evidence="3">Yeast cell wall synthesis Kre9/Knh1-like N-terminal domain-containing protein</fullName>
    </recommendedName>
</protein>
<reference evidence="5" key="1">
    <citation type="journal article" date="2017" name="Nat. Ecol. Evol.">
        <title>Genome expansion and lineage-specific genetic innovations in the forest pathogenic fungi Armillaria.</title>
        <authorList>
            <person name="Sipos G."/>
            <person name="Prasanna A.N."/>
            <person name="Walter M.C."/>
            <person name="O'Connor E."/>
            <person name="Balint B."/>
            <person name="Krizsan K."/>
            <person name="Kiss B."/>
            <person name="Hess J."/>
            <person name="Varga T."/>
            <person name="Slot J."/>
            <person name="Riley R."/>
            <person name="Boka B."/>
            <person name="Rigling D."/>
            <person name="Barry K."/>
            <person name="Lee J."/>
            <person name="Mihaltcheva S."/>
            <person name="LaButti K."/>
            <person name="Lipzen A."/>
            <person name="Waldron R."/>
            <person name="Moloney N.M."/>
            <person name="Sperisen C."/>
            <person name="Kredics L."/>
            <person name="Vagvoelgyi C."/>
            <person name="Patrignani A."/>
            <person name="Fitzpatrick D."/>
            <person name="Nagy I."/>
            <person name="Doyle S."/>
            <person name="Anderson J.B."/>
            <person name="Grigoriev I.V."/>
            <person name="Gueldener U."/>
            <person name="Muensterkoetter M."/>
            <person name="Nagy L.G."/>
        </authorList>
    </citation>
    <scope>NUCLEOTIDE SEQUENCE [LARGE SCALE GENOMIC DNA]</scope>
    <source>
        <strain evidence="5">C18/9</strain>
    </source>
</reference>
<dbReference type="Proteomes" id="UP000219338">
    <property type="component" value="Unassembled WGS sequence"/>
</dbReference>
<organism evidence="4 5">
    <name type="scientific">Armillaria ostoyae</name>
    <name type="common">Armillaria root rot fungus</name>
    <dbReference type="NCBI Taxonomy" id="47428"/>
    <lineage>
        <taxon>Eukaryota</taxon>
        <taxon>Fungi</taxon>
        <taxon>Dikarya</taxon>
        <taxon>Basidiomycota</taxon>
        <taxon>Agaricomycotina</taxon>
        <taxon>Agaricomycetes</taxon>
        <taxon>Agaricomycetidae</taxon>
        <taxon>Agaricales</taxon>
        <taxon>Marasmiineae</taxon>
        <taxon>Physalacriaceae</taxon>
        <taxon>Armillaria</taxon>
    </lineage>
</organism>
<accession>A0A284R628</accession>
<evidence type="ECO:0000313" key="5">
    <source>
        <dbReference type="Proteomes" id="UP000219338"/>
    </source>
</evidence>
<keyword evidence="1 2" id="KW-0732">Signal</keyword>
<evidence type="ECO:0000256" key="2">
    <source>
        <dbReference type="SAM" id="SignalP"/>
    </source>
</evidence>
<dbReference type="Pfam" id="PF10342">
    <property type="entry name" value="Kre9_KNH"/>
    <property type="match status" value="1"/>
</dbReference>
<feature type="signal peptide" evidence="2">
    <location>
        <begin position="1"/>
        <end position="21"/>
    </location>
</feature>
<evidence type="ECO:0000313" key="4">
    <source>
        <dbReference type="EMBL" id="SJL04165.1"/>
    </source>
</evidence>
<feature type="chain" id="PRO_5012809141" description="Yeast cell wall synthesis Kre9/Knh1-like N-terminal domain-containing protein" evidence="2">
    <location>
        <begin position="22"/>
        <end position="127"/>
    </location>
</feature>
<name>A0A284R628_ARMOS</name>
<keyword evidence="5" id="KW-1185">Reference proteome</keyword>